<accession>A0A5C4LS32</accession>
<comment type="caution">
    <text evidence="1">The sequence shown here is derived from an EMBL/GenBank/DDBJ whole genome shotgun (WGS) entry which is preliminary data.</text>
</comment>
<reference evidence="1 2" key="1">
    <citation type="submission" date="2019-05" db="EMBL/GenBank/DDBJ databases">
        <title>Mumia sp. nov., isolated from the intestinal contents of plateau pika (Ochotona curzoniae) in the Qinghai-Tibet plateau of China.</title>
        <authorList>
            <person name="Tian Z."/>
        </authorList>
    </citation>
    <scope>NUCLEOTIDE SEQUENCE [LARGE SCALE GENOMIC DNA]</scope>
    <source>
        <strain evidence="2">527</strain>
    </source>
</reference>
<organism evidence="1 2">
    <name type="scientific">Mumia zhuanghuii</name>
    <dbReference type="NCBI Taxonomy" id="2585211"/>
    <lineage>
        <taxon>Bacteria</taxon>
        <taxon>Bacillati</taxon>
        <taxon>Actinomycetota</taxon>
        <taxon>Actinomycetes</taxon>
        <taxon>Propionibacteriales</taxon>
        <taxon>Nocardioidaceae</taxon>
        <taxon>Mumia</taxon>
    </lineage>
</organism>
<sequence length="170" mass="19642">MRIARYQLLPADRLRLFSERLDRLMLLMLTDRCDADALTNEAQPRLRPECGAGQGHGQGRGPWLLLLGPLLRRDRFLDELARPGHLAPLAWRLVVRMRYERRRDPMMAALREGKTTRVKLADARGQLLTRRRALHKHQLLRQQQLLTVRLPAFERAACEADRPLTPGPCC</sequence>
<evidence type="ECO:0000313" key="2">
    <source>
        <dbReference type="Proteomes" id="UP000306740"/>
    </source>
</evidence>
<dbReference type="Proteomes" id="UP000306740">
    <property type="component" value="Unassembled WGS sequence"/>
</dbReference>
<proteinExistence type="predicted"/>
<dbReference type="AlphaFoldDB" id="A0A5C4LS32"/>
<protein>
    <submittedName>
        <fullName evidence="1">Uncharacterized protein</fullName>
    </submittedName>
</protein>
<gene>
    <name evidence="1" type="ORF">FHE65_36260</name>
</gene>
<dbReference type="EMBL" id="VDFR01000285">
    <property type="protein sequence ID" value="TNC21761.1"/>
    <property type="molecule type" value="Genomic_DNA"/>
</dbReference>
<evidence type="ECO:0000313" key="1">
    <source>
        <dbReference type="EMBL" id="TNC21761.1"/>
    </source>
</evidence>
<name>A0A5C4LS32_9ACTN</name>
<dbReference type="RefSeq" id="WP_139107563.1">
    <property type="nucleotide sequence ID" value="NZ_VDFR01000285.1"/>
</dbReference>